<proteinExistence type="predicted"/>
<evidence type="ECO:0000313" key="2">
    <source>
        <dbReference type="EMBL" id="RKH68589.1"/>
    </source>
</evidence>
<sequence length="184" mass="20021">MPCARMRPADLASWEQAGGRPESDKGVMMESWNQTSTDAVRAHAPSTMNQRIDAHVESCVRFMAEQGDRSEMSRYLEKLEHEWDVHRTLVVGVPAVALAGLLLGRESGRGLRVLGGITLGLLLQHGLTGFGPLSVLVRALGVRTRREIDLEKFAIKALRGDFERIPNDGGPLARANAALVAAQS</sequence>
<reference evidence="3" key="1">
    <citation type="submission" date="2018-09" db="EMBL/GenBank/DDBJ databases">
        <authorList>
            <person name="Livingstone P.G."/>
            <person name="Whitworth D.E."/>
        </authorList>
    </citation>
    <scope>NUCLEOTIDE SEQUENCE [LARGE SCALE GENOMIC DNA]</scope>
    <source>
        <strain evidence="3">AB047A</strain>
    </source>
</reference>
<dbReference type="EMBL" id="RAWM01000040">
    <property type="protein sequence ID" value="RKH68589.1"/>
    <property type="molecule type" value="Genomic_DNA"/>
</dbReference>
<feature type="region of interest" description="Disordered" evidence="1">
    <location>
        <begin position="1"/>
        <end position="26"/>
    </location>
</feature>
<evidence type="ECO:0000313" key="3">
    <source>
        <dbReference type="Proteomes" id="UP000282656"/>
    </source>
</evidence>
<comment type="caution">
    <text evidence="2">The sequence shown here is derived from an EMBL/GenBank/DDBJ whole genome shotgun (WGS) entry which is preliminary data.</text>
</comment>
<protein>
    <recommendedName>
        <fullName evidence="4">DUF2892 domain-containing protein</fullName>
    </recommendedName>
</protein>
<keyword evidence="3" id="KW-1185">Reference proteome</keyword>
<dbReference type="Proteomes" id="UP000282656">
    <property type="component" value="Unassembled WGS sequence"/>
</dbReference>
<evidence type="ECO:0008006" key="4">
    <source>
        <dbReference type="Google" id="ProtNLM"/>
    </source>
</evidence>
<evidence type="ECO:0000256" key="1">
    <source>
        <dbReference type="SAM" id="MobiDB-lite"/>
    </source>
</evidence>
<organism evidence="2 3">
    <name type="scientific">Corallococcus interemptor</name>
    <dbReference type="NCBI Taxonomy" id="2316720"/>
    <lineage>
        <taxon>Bacteria</taxon>
        <taxon>Pseudomonadati</taxon>
        <taxon>Myxococcota</taxon>
        <taxon>Myxococcia</taxon>
        <taxon>Myxococcales</taxon>
        <taxon>Cystobacterineae</taxon>
        <taxon>Myxococcaceae</taxon>
        <taxon>Corallococcus</taxon>
    </lineage>
</organism>
<dbReference type="AlphaFoldDB" id="A0A3A8QIL5"/>
<dbReference type="OrthoDB" id="9799383at2"/>
<accession>A0A3A8QIL5</accession>
<name>A0A3A8QIL5_9BACT</name>
<gene>
    <name evidence="2" type="ORF">D7X96_17040</name>
</gene>